<name>D5V056_ARCNC</name>
<dbReference type="HOGENOM" id="CLU_000445_92_3_7"/>
<accession>D5V056</accession>
<dbReference type="EMBL" id="CP001999">
    <property type="protein sequence ID" value="ADG93668.1"/>
    <property type="molecule type" value="Genomic_DNA"/>
</dbReference>
<evidence type="ECO:0000313" key="3">
    <source>
        <dbReference type="Proteomes" id="UP000000939"/>
    </source>
</evidence>
<dbReference type="InterPro" id="IPR003607">
    <property type="entry name" value="HD/PDEase_dom"/>
</dbReference>
<dbReference type="Pfam" id="PF13487">
    <property type="entry name" value="HD_5"/>
    <property type="match status" value="1"/>
</dbReference>
<evidence type="ECO:0000313" key="2">
    <source>
        <dbReference type="EMBL" id="ADG93668.1"/>
    </source>
</evidence>
<dbReference type="RefSeq" id="WP_013135813.1">
    <property type="nucleotide sequence ID" value="NC_014166.1"/>
</dbReference>
<dbReference type="eggNOG" id="COG2206">
    <property type="taxonomic scope" value="Bacteria"/>
</dbReference>
<dbReference type="PANTHER" id="PTHR43155:SF2">
    <property type="entry name" value="CYCLIC DI-GMP PHOSPHODIESTERASE PA4108"/>
    <property type="match status" value="1"/>
</dbReference>
<gene>
    <name evidence="2" type="ordered locus">Arnit_2014</name>
</gene>
<dbReference type="Gene3D" id="1.10.3210.10">
    <property type="entry name" value="Hypothetical protein af1432"/>
    <property type="match status" value="1"/>
</dbReference>
<dbReference type="PANTHER" id="PTHR43155">
    <property type="entry name" value="CYCLIC DI-GMP PHOSPHODIESTERASE PA4108-RELATED"/>
    <property type="match status" value="1"/>
</dbReference>
<organism evidence="2 3">
    <name type="scientific">Arcobacter nitrofigilis (strain ATCC 33309 / DSM 7299 / CCUG 15893 / LMG 7604 / NCTC 12251 / CI)</name>
    <name type="common">Campylobacter nitrofigilis</name>
    <dbReference type="NCBI Taxonomy" id="572480"/>
    <lineage>
        <taxon>Bacteria</taxon>
        <taxon>Pseudomonadati</taxon>
        <taxon>Campylobacterota</taxon>
        <taxon>Epsilonproteobacteria</taxon>
        <taxon>Campylobacterales</taxon>
        <taxon>Arcobacteraceae</taxon>
        <taxon>Arcobacter</taxon>
    </lineage>
</organism>
<proteinExistence type="predicted"/>
<dbReference type="SMART" id="SM00471">
    <property type="entry name" value="HDc"/>
    <property type="match status" value="1"/>
</dbReference>
<dbReference type="STRING" id="572480.Arnit_2014"/>
<evidence type="ECO:0000259" key="1">
    <source>
        <dbReference type="PROSITE" id="PS51832"/>
    </source>
</evidence>
<dbReference type="PROSITE" id="PS51832">
    <property type="entry name" value="HD_GYP"/>
    <property type="match status" value="1"/>
</dbReference>
<keyword evidence="3" id="KW-1185">Reference proteome</keyword>
<feature type="domain" description="HD-GYP" evidence="1">
    <location>
        <begin position="7"/>
        <end position="200"/>
    </location>
</feature>
<dbReference type="Proteomes" id="UP000000939">
    <property type="component" value="Chromosome"/>
</dbReference>
<dbReference type="AlphaFoldDB" id="D5V056"/>
<protein>
    <submittedName>
        <fullName evidence="2">Metal dependent phosphohydrolase</fullName>
    </submittedName>
</protein>
<sequence>MRVFDIEEKMICECSKALLLALRQKDEHTQMHSQRVVDISEELGLSIGFDKTQIKILRISAAFHDIGKIGIPDKILLKTTPFDDEEWKTMQSHTLKSEEIIKSMHLEDNGIVANAVRHHHEYYDGKGYPDKLKGEEISIYSRILSLADSYDAMASPRPYHDKRSHDEIMSILESENGIKHDPKLFKKFKVLIEKSKFKVD</sequence>
<dbReference type="InterPro" id="IPR037522">
    <property type="entry name" value="HD_GYP_dom"/>
</dbReference>
<dbReference type="KEGG" id="ant:Arnit_2014"/>
<keyword evidence="2" id="KW-0378">Hydrolase</keyword>
<reference evidence="2 3" key="1">
    <citation type="journal article" date="2010" name="Stand. Genomic Sci.">
        <title>Complete genome sequence of Arcobacter nitrofigilis type strain (CI).</title>
        <authorList>
            <person name="Pati A."/>
            <person name="Gronow S."/>
            <person name="Lapidus A."/>
            <person name="Copeland A."/>
            <person name="Glavina Del Rio T."/>
            <person name="Nolan M."/>
            <person name="Lucas S."/>
            <person name="Tice H."/>
            <person name="Cheng J.F."/>
            <person name="Han C."/>
            <person name="Chertkov O."/>
            <person name="Bruce D."/>
            <person name="Tapia R."/>
            <person name="Goodwin L."/>
            <person name="Pitluck S."/>
            <person name="Liolios K."/>
            <person name="Ivanova N."/>
            <person name="Mavromatis K."/>
            <person name="Chen A."/>
            <person name="Palaniappan K."/>
            <person name="Land M."/>
            <person name="Hauser L."/>
            <person name="Chang Y.J."/>
            <person name="Jeffries C.D."/>
            <person name="Detter J.C."/>
            <person name="Rohde M."/>
            <person name="Goker M."/>
            <person name="Bristow J."/>
            <person name="Eisen J.A."/>
            <person name="Markowitz V."/>
            <person name="Hugenholtz P."/>
            <person name="Klenk H.P."/>
            <person name="Kyrpides N.C."/>
        </authorList>
    </citation>
    <scope>NUCLEOTIDE SEQUENCE [LARGE SCALE GENOMIC DNA]</scope>
    <source>
        <strain evidence="3">ATCC 33309 / DSM 7299 / CCUG 15893 / LMG 7604 / NCTC 12251 / CI</strain>
    </source>
</reference>
<dbReference type="CDD" id="cd00077">
    <property type="entry name" value="HDc"/>
    <property type="match status" value="1"/>
</dbReference>
<dbReference type="OrthoDB" id="9781223at2"/>
<dbReference type="SUPFAM" id="SSF109604">
    <property type="entry name" value="HD-domain/PDEase-like"/>
    <property type="match status" value="1"/>
</dbReference>
<dbReference type="GO" id="GO:0016787">
    <property type="term" value="F:hydrolase activity"/>
    <property type="evidence" value="ECO:0007669"/>
    <property type="project" value="UniProtKB-KW"/>
</dbReference>